<dbReference type="Proteomes" id="UP001189429">
    <property type="component" value="Unassembled WGS sequence"/>
</dbReference>
<dbReference type="EMBL" id="CAUYUJ010014960">
    <property type="protein sequence ID" value="CAK0848225.1"/>
    <property type="molecule type" value="Genomic_DNA"/>
</dbReference>
<evidence type="ECO:0000256" key="1">
    <source>
        <dbReference type="PROSITE-ProRule" id="PRU00176"/>
    </source>
</evidence>
<dbReference type="InterPro" id="IPR012677">
    <property type="entry name" value="Nucleotide-bd_a/b_plait_sf"/>
</dbReference>
<dbReference type="Pfam" id="PF04059">
    <property type="entry name" value="RRM_2"/>
    <property type="match status" value="1"/>
</dbReference>
<proteinExistence type="predicted"/>
<feature type="region of interest" description="Disordered" evidence="2">
    <location>
        <begin position="53"/>
        <end position="80"/>
    </location>
</feature>
<protein>
    <recommendedName>
        <fullName evidence="3">RRM domain-containing protein</fullName>
    </recommendedName>
</protein>
<keyword evidence="5" id="KW-1185">Reference proteome</keyword>
<evidence type="ECO:0000313" key="5">
    <source>
        <dbReference type="Proteomes" id="UP001189429"/>
    </source>
</evidence>
<reference evidence="4" key="1">
    <citation type="submission" date="2023-10" db="EMBL/GenBank/DDBJ databases">
        <authorList>
            <person name="Chen Y."/>
            <person name="Shah S."/>
            <person name="Dougan E. K."/>
            <person name="Thang M."/>
            <person name="Chan C."/>
        </authorList>
    </citation>
    <scope>NUCLEOTIDE SEQUENCE [LARGE SCALE GENOMIC DNA]</scope>
</reference>
<accession>A0ABN9TQ20</accession>
<feature type="region of interest" description="Disordered" evidence="2">
    <location>
        <begin position="1"/>
        <end position="23"/>
    </location>
</feature>
<dbReference type="InterPro" id="IPR035979">
    <property type="entry name" value="RBD_domain_sf"/>
</dbReference>
<dbReference type="PROSITE" id="PS50102">
    <property type="entry name" value="RRM"/>
    <property type="match status" value="1"/>
</dbReference>
<keyword evidence="1" id="KW-0694">RNA-binding</keyword>
<dbReference type="SUPFAM" id="SSF54928">
    <property type="entry name" value="RNA-binding domain, RBD"/>
    <property type="match status" value="1"/>
</dbReference>
<evidence type="ECO:0000259" key="3">
    <source>
        <dbReference type="PROSITE" id="PS50102"/>
    </source>
</evidence>
<dbReference type="InterPro" id="IPR007201">
    <property type="entry name" value="Mei2-like_Rrm_C"/>
</dbReference>
<organism evidence="4 5">
    <name type="scientific">Prorocentrum cordatum</name>
    <dbReference type="NCBI Taxonomy" id="2364126"/>
    <lineage>
        <taxon>Eukaryota</taxon>
        <taxon>Sar</taxon>
        <taxon>Alveolata</taxon>
        <taxon>Dinophyceae</taxon>
        <taxon>Prorocentrales</taxon>
        <taxon>Prorocentraceae</taxon>
        <taxon>Prorocentrum</taxon>
    </lineage>
</organism>
<name>A0ABN9TQ20_9DINO</name>
<gene>
    <name evidence="4" type="ORF">PCOR1329_LOCUS41219</name>
</gene>
<evidence type="ECO:0000313" key="4">
    <source>
        <dbReference type="EMBL" id="CAK0848225.1"/>
    </source>
</evidence>
<comment type="caution">
    <text evidence="4">The sequence shown here is derived from an EMBL/GenBank/DDBJ whole genome shotgun (WGS) entry which is preliminary data.</text>
</comment>
<dbReference type="Gene3D" id="3.30.70.330">
    <property type="match status" value="1"/>
</dbReference>
<dbReference type="InterPro" id="IPR000504">
    <property type="entry name" value="RRM_dom"/>
</dbReference>
<feature type="domain" description="RRM" evidence="3">
    <location>
        <begin position="112"/>
        <end position="197"/>
    </location>
</feature>
<evidence type="ECO:0000256" key="2">
    <source>
        <dbReference type="SAM" id="MobiDB-lite"/>
    </source>
</evidence>
<sequence length="225" mass="24144">MIGAPCQGREAVPRTSGGGGGRVGAAPCLGEGAGQVEPSVPLPRFLLNPGSFRAASKQPQRGGAWSTEAEPRSTPCPGRSTHRAWEVPAVPGSCESSGIGPADPEAVWDGVTTVMIKNIPSRCHQDEVLEAIAQFGFGSRYTFFYLPTKTGKMLNYGYAFVSLPTEQDVTEFRRSLDGFQFARRKSSKAVALAPAKIQGFHDNMEHFLGSRVLDGEHPPIFRLAL</sequence>